<dbReference type="Gene3D" id="3.90.1640.10">
    <property type="entry name" value="inorganic pyrophosphatase (n-terminal core)"/>
    <property type="match status" value="1"/>
</dbReference>
<feature type="domain" description="DHHA1" evidence="2">
    <location>
        <begin position="249"/>
        <end position="332"/>
    </location>
</feature>
<keyword evidence="3" id="KW-0378">Hydrolase</keyword>
<dbReference type="InterPro" id="IPR051319">
    <property type="entry name" value="Oligoribo/pAp-PDE_c-di-AMP_PDE"/>
</dbReference>
<reference evidence="3 4" key="1">
    <citation type="journal article" date="2020" name="Syst. Appl. Microbiol.">
        <title>Alienimonas chondri sp. nov., a novel planctomycete isolated from the biofilm of the red alga Chondrus crispus.</title>
        <authorList>
            <person name="Vitorino I."/>
            <person name="Albuquerque L."/>
            <person name="Wiegand S."/>
            <person name="Kallscheuer N."/>
            <person name="da Costa M.S."/>
            <person name="Lobo-da-Cunha A."/>
            <person name="Jogler C."/>
            <person name="Lage O.M."/>
        </authorList>
    </citation>
    <scope>NUCLEOTIDE SEQUENCE [LARGE SCALE GENOMIC DNA]</scope>
    <source>
        <strain evidence="3 4">LzC2</strain>
    </source>
</reference>
<proteinExistence type="predicted"/>
<evidence type="ECO:0000313" key="4">
    <source>
        <dbReference type="Proteomes" id="UP000609651"/>
    </source>
</evidence>
<organism evidence="3 4">
    <name type="scientific">Alienimonas chondri</name>
    <dbReference type="NCBI Taxonomy" id="2681879"/>
    <lineage>
        <taxon>Bacteria</taxon>
        <taxon>Pseudomonadati</taxon>
        <taxon>Planctomycetota</taxon>
        <taxon>Planctomycetia</taxon>
        <taxon>Planctomycetales</taxon>
        <taxon>Planctomycetaceae</taxon>
        <taxon>Alienimonas</taxon>
    </lineage>
</organism>
<accession>A0ABX1V7K8</accession>
<feature type="domain" description="DDH" evidence="1">
    <location>
        <begin position="17"/>
        <end position="170"/>
    </location>
</feature>
<dbReference type="InterPro" id="IPR038763">
    <property type="entry name" value="DHH_sf"/>
</dbReference>
<evidence type="ECO:0000313" key="3">
    <source>
        <dbReference type="EMBL" id="NNJ24208.1"/>
    </source>
</evidence>
<dbReference type="EMBL" id="WTPX01000004">
    <property type="protein sequence ID" value="NNJ24208.1"/>
    <property type="molecule type" value="Genomic_DNA"/>
</dbReference>
<dbReference type="InterPro" id="IPR003156">
    <property type="entry name" value="DHHA1_dom"/>
</dbReference>
<dbReference type="Proteomes" id="UP000609651">
    <property type="component" value="Unassembled WGS sequence"/>
</dbReference>
<dbReference type="PANTHER" id="PTHR47618:SF1">
    <property type="entry name" value="BIFUNCTIONAL OLIGORIBONUCLEASE AND PAP PHOSPHATASE NRNA"/>
    <property type="match status" value="1"/>
</dbReference>
<dbReference type="Gene3D" id="3.10.310.30">
    <property type="match status" value="1"/>
</dbReference>
<comment type="caution">
    <text evidence="3">The sequence shown here is derived from an EMBL/GenBank/DDBJ whole genome shotgun (WGS) entry which is preliminary data.</text>
</comment>
<dbReference type="SUPFAM" id="SSF64182">
    <property type="entry name" value="DHH phosphoesterases"/>
    <property type="match status" value="1"/>
</dbReference>
<evidence type="ECO:0000259" key="2">
    <source>
        <dbReference type="Pfam" id="PF02272"/>
    </source>
</evidence>
<protein>
    <submittedName>
        <fullName evidence="3">Bifunctional oligoribonuclease and PAP phosphatase NrnA</fullName>
        <ecNumber evidence="3">3.1.-.-</ecNumber>
    </submittedName>
</protein>
<dbReference type="Pfam" id="PF01368">
    <property type="entry name" value="DHH"/>
    <property type="match status" value="1"/>
</dbReference>
<name>A0ABX1V7K8_9PLAN</name>
<dbReference type="PANTHER" id="PTHR47618">
    <property type="entry name" value="BIFUNCTIONAL OLIGORIBONUCLEASE AND PAP PHOSPHATASE NRNA"/>
    <property type="match status" value="1"/>
</dbReference>
<dbReference type="InterPro" id="IPR001667">
    <property type="entry name" value="DDH_dom"/>
</dbReference>
<sequence>MTVDWLPLRPLLDAADRVVLTSHARPDADALGSELALAAILEEMGKTVSIVNPSAAPDNLAFLDPHGRIAVFGRGQGGATGEDFVENHDLHLIVDTSSYPQLGEVAKVFQRTGATRVVIDHHQASDDLEAIGAHVFRDTGSEAAGAMVAEMAEALDLPLPKAAITPLFAAIATDTGWFRHSNTRPSTLRLAARLMELGADPTELYRKLYEEQSIERLRLSGEGRRRMQIACEGKLAFTTVGAAEFASTGGRPPDSEGLANDCLRVGGTEAAFVAVEQPNGKVKLSFRSRGGCDVSALAAQFGGGGHRQASGAMIDGPLENAAETVRDAFESALNCE</sequence>
<keyword evidence="4" id="KW-1185">Reference proteome</keyword>
<dbReference type="RefSeq" id="WP_171182897.1">
    <property type="nucleotide sequence ID" value="NZ_WTPX01000004.1"/>
</dbReference>
<gene>
    <name evidence="3" type="primary">nrnA</name>
    <name evidence="3" type="ORF">LzC2_02580</name>
</gene>
<dbReference type="EC" id="3.1.-.-" evidence="3"/>
<evidence type="ECO:0000259" key="1">
    <source>
        <dbReference type="Pfam" id="PF01368"/>
    </source>
</evidence>
<dbReference type="Pfam" id="PF02272">
    <property type="entry name" value="DHHA1"/>
    <property type="match status" value="1"/>
</dbReference>
<dbReference type="GO" id="GO:0016787">
    <property type="term" value="F:hydrolase activity"/>
    <property type="evidence" value="ECO:0007669"/>
    <property type="project" value="UniProtKB-KW"/>
</dbReference>